<feature type="compositionally biased region" description="Polar residues" evidence="1">
    <location>
        <begin position="53"/>
        <end position="64"/>
    </location>
</feature>
<evidence type="ECO:0000256" key="1">
    <source>
        <dbReference type="SAM" id="MobiDB-lite"/>
    </source>
</evidence>
<evidence type="ECO:0000313" key="2">
    <source>
        <dbReference type="EMBL" id="GFR95964.1"/>
    </source>
</evidence>
<dbReference type="EMBL" id="BMAT01005562">
    <property type="protein sequence ID" value="GFR95964.1"/>
    <property type="molecule type" value="Genomic_DNA"/>
</dbReference>
<organism evidence="2 3">
    <name type="scientific">Elysia marginata</name>
    <dbReference type="NCBI Taxonomy" id="1093978"/>
    <lineage>
        <taxon>Eukaryota</taxon>
        <taxon>Metazoa</taxon>
        <taxon>Spiralia</taxon>
        <taxon>Lophotrochozoa</taxon>
        <taxon>Mollusca</taxon>
        <taxon>Gastropoda</taxon>
        <taxon>Heterobranchia</taxon>
        <taxon>Euthyneura</taxon>
        <taxon>Panpulmonata</taxon>
        <taxon>Sacoglossa</taxon>
        <taxon>Placobranchoidea</taxon>
        <taxon>Plakobranchidae</taxon>
        <taxon>Elysia</taxon>
    </lineage>
</organism>
<name>A0AAV4HEE5_9GAST</name>
<feature type="compositionally biased region" description="Low complexity" evidence="1">
    <location>
        <begin position="40"/>
        <end position="52"/>
    </location>
</feature>
<dbReference type="AlphaFoldDB" id="A0AAV4HEE5"/>
<sequence>MAVYRVCLDINSPWDRLLIVPRVPTFAAGNINQNKGKWGSDTQTSMDTTSQSHTPSKVPTKTTVATNSSMRLGRKAQSQMSLKTGVSSATSGVTVATTLSEPYSSASSSAGDNNARSTMGTEYDPDFDLPRVGLLSSELWTTPLMLWHLLMFVGRNALNMNAL</sequence>
<reference evidence="2 3" key="1">
    <citation type="journal article" date="2021" name="Elife">
        <title>Chloroplast acquisition without the gene transfer in kleptoplastic sea slugs, Plakobranchus ocellatus.</title>
        <authorList>
            <person name="Maeda T."/>
            <person name="Takahashi S."/>
            <person name="Yoshida T."/>
            <person name="Shimamura S."/>
            <person name="Takaki Y."/>
            <person name="Nagai Y."/>
            <person name="Toyoda A."/>
            <person name="Suzuki Y."/>
            <person name="Arimoto A."/>
            <person name="Ishii H."/>
            <person name="Satoh N."/>
            <person name="Nishiyama T."/>
            <person name="Hasebe M."/>
            <person name="Maruyama T."/>
            <person name="Minagawa J."/>
            <person name="Obokata J."/>
            <person name="Shigenobu S."/>
        </authorList>
    </citation>
    <scope>NUCLEOTIDE SEQUENCE [LARGE SCALE GENOMIC DNA]</scope>
</reference>
<evidence type="ECO:0000313" key="3">
    <source>
        <dbReference type="Proteomes" id="UP000762676"/>
    </source>
</evidence>
<comment type="caution">
    <text evidence="2">The sequence shown here is derived from an EMBL/GenBank/DDBJ whole genome shotgun (WGS) entry which is preliminary data.</text>
</comment>
<accession>A0AAV4HEE5</accession>
<gene>
    <name evidence="2" type="ORF">ElyMa_002708000</name>
</gene>
<feature type="region of interest" description="Disordered" evidence="1">
    <location>
        <begin position="30"/>
        <end position="64"/>
    </location>
</feature>
<keyword evidence="3" id="KW-1185">Reference proteome</keyword>
<protein>
    <submittedName>
        <fullName evidence="2">Uncharacterized protein</fullName>
    </submittedName>
</protein>
<proteinExistence type="predicted"/>
<dbReference type="Proteomes" id="UP000762676">
    <property type="component" value="Unassembled WGS sequence"/>
</dbReference>